<evidence type="ECO:0000313" key="2">
    <source>
        <dbReference type="Proteomes" id="UP000033710"/>
    </source>
</evidence>
<comment type="caution">
    <text evidence="1">The sequence shown here is derived from an EMBL/GenBank/DDBJ whole genome shotgun (WGS) entry which is preliminary data.</text>
</comment>
<dbReference type="AlphaFoldDB" id="A0A0F2M900"/>
<dbReference type="EMBL" id="AXCR01000006">
    <property type="protein sequence ID" value="KJR86112.1"/>
    <property type="molecule type" value="Genomic_DNA"/>
</dbReference>
<name>A0A0F2M900_SPOSC</name>
<reference evidence="1 2" key="2">
    <citation type="journal article" date="2015" name="Eukaryot. Cell">
        <title>Asexual propagation of a virulent clone complex in a human and feline outbreak of sporotrichosis.</title>
        <authorList>
            <person name="Teixeira Mde M."/>
            <person name="Rodrigues A.M."/>
            <person name="Tsui C.K."/>
            <person name="de Almeida L.G."/>
            <person name="Van Diepeningen A.D."/>
            <person name="van den Ende B.G."/>
            <person name="Fernandes G.F."/>
            <person name="Kano R."/>
            <person name="Hamelin R.C."/>
            <person name="Lopes-Bezerra L.M."/>
            <person name="Vasconcelos A.T."/>
            <person name="de Hoog S."/>
            <person name="de Camargo Z.P."/>
            <person name="Felipe M.S."/>
        </authorList>
    </citation>
    <scope>NUCLEOTIDE SEQUENCE [LARGE SCALE GENOMIC DNA]</scope>
    <source>
        <strain evidence="1 2">1099-18</strain>
    </source>
</reference>
<evidence type="ECO:0000313" key="1">
    <source>
        <dbReference type="EMBL" id="KJR86112.1"/>
    </source>
</evidence>
<proteinExistence type="predicted"/>
<dbReference type="OrthoDB" id="10326886at2759"/>
<dbReference type="Proteomes" id="UP000033710">
    <property type="component" value="Unassembled WGS sequence"/>
</dbReference>
<dbReference type="RefSeq" id="XP_016588788.1">
    <property type="nucleotide sequence ID" value="XM_016729669.1"/>
</dbReference>
<dbReference type="KEGG" id="ssck:SPSK_02805"/>
<protein>
    <submittedName>
        <fullName evidence="1">Uncharacterized protein</fullName>
    </submittedName>
</protein>
<gene>
    <name evidence="1" type="ORF">SPSK_02805</name>
</gene>
<sequence>MPMPINEFIYIPPQDRECLRRLAELLQEYPDIAALSALSPSSPPPATIEGSTKIAKTVAKGMPMNKPLASPPSGRVAALQLPIQDLQRPEATRHRMRATHYGRGGIKWTSLGHGFRYTPGPSVATPWQQWTWCDAVGQLVRCILLLAVLCAVYMLPSMVHQ</sequence>
<accession>A0A0F2M900</accession>
<dbReference type="VEuPathDB" id="FungiDB:SPSK_02805"/>
<reference evidence="1 2" key="1">
    <citation type="journal article" date="2014" name="BMC Genomics">
        <title>Comparative genomics of the major fungal agents of human and animal Sporotrichosis: Sporothrix schenckii and Sporothrix brasiliensis.</title>
        <authorList>
            <person name="Teixeira M.M."/>
            <person name="de Almeida L.G."/>
            <person name="Kubitschek-Barreira P."/>
            <person name="Alves F.L."/>
            <person name="Kioshima E.S."/>
            <person name="Abadio A.K."/>
            <person name="Fernandes L."/>
            <person name="Derengowski L.S."/>
            <person name="Ferreira K.S."/>
            <person name="Souza R.C."/>
            <person name="Ruiz J.C."/>
            <person name="de Andrade N.C."/>
            <person name="Paes H.C."/>
            <person name="Nicola A.M."/>
            <person name="Albuquerque P."/>
            <person name="Gerber A.L."/>
            <person name="Martins V.P."/>
            <person name="Peconick L.D."/>
            <person name="Neto A.V."/>
            <person name="Chaucanez C.B."/>
            <person name="Silva P.A."/>
            <person name="Cunha O.L."/>
            <person name="de Oliveira F.F."/>
            <person name="dos Santos T.C."/>
            <person name="Barros A.L."/>
            <person name="Soares M.A."/>
            <person name="de Oliveira L.M."/>
            <person name="Marini M.M."/>
            <person name="Villalobos-Duno H."/>
            <person name="Cunha M.M."/>
            <person name="de Hoog S."/>
            <person name="da Silveira J.F."/>
            <person name="Henrissat B."/>
            <person name="Nino-Vega G.A."/>
            <person name="Cisalpino P.S."/>
            <person name="Mora-Montes H.M."/>
            <person name="Almeida S.R."/>
            <person name="Stajich J.E."/>
            <person name="Lopes-Bezerra L.M."/>
            <person name="Vasconcelos A.T."/>
            <person name="Felipe M.S."/>
        </authorList>
    </citation>
    <scope>NUCLEOTIDE SEQUENCE [LARGE SCALE GENOMIC DNA]</scope>
    <source>
        <strain evidence="1 2">1099-18</strain>
    </source>
</reference>
<dbReference type="GeneID" id="27664946"/>
<organism evidence="1 2">
    <name type="scientific">Sporothrix schenckii 1099-18</name>
    <dbReference type="NCBI Taxonomy" id="1397361"/>
    <lineage>
        <taxon>Eukaryota</taxon>
        <taxon>Fungi</taxon>
        <taxon>Dikarya</taxon>
        <taxon>Ascomycota</taxon>
        <taxon>Pezizomycotina</taxon>
        <taxon>Sordariomycetes</taxon>
        <taxon>Sordariomycetidae</taxon>
        <taxon>Ophiostomatales</taxon>
        <taxon>Ophiostomataceae</taxon>
        <taxon>Sporothrix</taxon>
    </lineage>
</organism>